<name>A0AA43Z8Z3_9GAMM</name>
<gene>
    <name evidence="2" type="ORF">HA520_15060</name>
</gene>
<keyword evidence="1" id="KW-1133">Transmembrane helix</keyword>
<sequence>MHEVKSNLYPCAHCGGTGTCKNGSDNSSCAVCQKEQEVKGKGLIGLPCSVCGGIGQAEPRTERLNKRMPALLGFVVIFLLLLGVFSAAVFKSPYFSEVLAFSGPLIGTVLGFYYSARGKQVT</sequence>
<comment type="caution">
    <text evidence="2">The sequence shown here is derived from an EMBL/GenBank/DDBJ whole genome shotgun (WGS) entry which is preliminary data.</text>
</comment>
<evidence type="ECO:0000256" key="1">
    <source>
        <dbReference type="SAM" id="Phobius"/>
    </source>
</evidence>
<dbReference type="AlphaFoldDB" id="A0AA43Z8Z3"/>
<evidence type="ECO:0000313" key="3">
    <source>
        <dbReference type="Proteomes" id="UP000736384"/>
    </source>
</evidence>
<dbReference type="Proteomes" id="UP000736384">
    <property type="component" value="Unassembled WGS sequence"/>
</dbReference>
<accession>A0AA43Z8Z3</accession>
<feature type="transmembrane region" description="Helical" evidence="1">
    <location>
        <begin position="94"/>
        <end position="116"/>
    </location>
</feature>
<proteinExistence type="predicted"/>
<reference evidence="2" key="1">
    <citation type="submission" date="2020-03" db="EMBL/GenBank/DDBJ databases">
        <title>Genome assembly of Azotobacter chroococcum W5.</title>
        <authorList>
            <person name="Kannepalli A."/>
        </authorList>
    </citation>
    <scope>NUCLEOTIDE SEQUENCE</scope>
    <source>
        <strain evidence="2">W5</strain>
    </source>
</reference>
<dbReference type="RefSeq" id="WP_165893265.1">
    <property type="nucleotide sequence ID" value="NZ_JAAPAP010000011.1"/>
</dbReference>
<feature type="transmembrane region" description="Helical" evidence="1">
    <location>
        <begin position="70"/>
        <end position="88"/>
    </location>
</feature>
<evidence type="ECO:0000313" key="2">
    <source>
        <dbReference type="EMBL" id="NHN78582.1"/>
    </source>
</evidence>
<dbReference type="EMBL" id="JAAPAP010000011">
    <property type="protein sequence ID" value="NHN78582.1"/>
    <property type="molecule type" value="Genomic_DNA"/>
</dbReference>
<keyword evidence="1" id="KW-0812">Transmembrane</keyword>
<keyword evidence="1" id="KW-0472">Membrane</keyword>
<organism evidence="2 3">
    <name type="scientific">Azotobacter chroococcum</name>
    <dbReference type="NCBI Taxonomy" id="353"/>
    <lineage>
        <taxon>Bacteria</taxon>
        <taxon>Pseudomonadati</taxon>
        <taxon>Pseudomonadota</taxon>
        <taxon>Gammaproteobacteria</taxon>
        <taxon>Pseudomonadales</taxon>
        <taxon>Pseudomonadaceae</taxon>
        <taxon>Azotobacter</taxon>
    </lineage>
</organism>
<protein>
    <submittedName>
        <fullName evidence="2">Molecular chaperone DnaJ</fullName>
    </submittedName>
</protein>